<dbReference type="Pfam" id="PF25508">
    <property type="entry name" value="TRPM2"/>
    <property type="match status" value="2"/>
</dbReference>
<evidence type="ECO:0000256" key="7">
    <source>
        <dbReference type="ARBA" id="ARBA00023303"/>
    </source>
</evidence>
<dbReference type="Pfam" id="PF18139">
    <property type="entry name" value="LSDAT_euk"/>
    <property type="match status" value="1"/>
</dbReference>
<dbReference type="InterPro" id="IPR005821">
    <property type="entry name" value="Ion_trans_dom"/>
</dbReference>
<feature type="transmembrane region" description="Helical" evidence="9">
    <location>
        <begin position="760"/>
        <end position="779"/>
    </location>
</feature>
<protein>
    <submittedName>
        <fullName evidence="15">Transient receptor potential cation channel trpm-like</fullName>
    </submittedName>
</protein>
<dbReference type="PANTHER" id="PTHR13800">
    <property type="entry name" value="TRANSIENT RECEPTOR POTENTIAL CATION CHANNEL, SUBFAMILY M, MEMBER 6"/>
    <property type="match status" value="1"/>
</dbReference>
<evidence type="ECO:0000259" key="10">
    <source>
        <dbReference type="Pfam" id="PF00520"/>
    </source>
</evidence>
<organism evidence="14 15">
    <name type="scientific">Limulus polyphemus</name>
    <name type="common">Atlantic horseshoe crab</name>
    <dbReference type="NCBI Taxonomy" id="6850"/>
    <lineage>
        <taxon>Eukaryota</taxon>
        <taxon>Metazoa</taxon>
        <taxon>Ecdysozoa</taxon>
        <taxon>Arthropoda</taxon>
        <taxon>Chelicerata</taxon>
        <taxon>Merostomata</taxon>
        <taxon>Xiphosura</taxon>
        <taxon>Limulidae</taxon>
        <taxon>Limulus</taxon>
    </lineage>
</organism>
<evidence type="ECO:0000256" key="6">
    <source>
        <dbReference type="ARBA" id="ARBA00023136"/>
    </source>
</evidence>
<dbReference type="Proteomes" id="UP000694941">
    <property type="component" value="Unplaced"/>
</dbReference>
<dbReference type="GeneID" id="106464668"/>
<keyword evidence="7" id="KW-0407">Ion channel</keyword>
<keyword evidence="3 9" id="KW-0812">Transmembrane</keyword>
<feature type="region of interest" description="Disordered" evidence="8">
    <location>
        <begin position="1401"/>
        <end position="1461"/>
    </location>
</feature>
<evidence type="ECO:0000313" key="15">
    <source>
        <dbReference type="RefSeq" id="XP_022248148.1"/>
    </source>
</evidence>
<keyword evidence="5" id="KW-0406">Ion transport</keyword>
<evidence type="ECO:0000256" key="9">
    <source>
        <dbReference type="SAM" id="Phobius"/>
    </source>
</evidence>
<dbReference type="PANTHER" id="PTHR13800:SF1">
    <property type="entry name" value="TRANSIENT RECEPTOR POTENTIAL CATION CHANNEL TRPM"/>
    <property type="match status" value="1"/>
</dbReference>
<feature type="domain" description="TRPM tetramerisation" evidence="11">
    <location>
        <begin position="1085"/>
        <end position="1139"/>
    </location>
</feature>
<evidence type="ECO:0000259" key="12">
    <source>
        <dbReference type="Pfam" id="PF18139"/>
    </source>
</evidence>
<feature type="transmembrane region" description="Helical" evidence="9">
    <location>
        <begin position="968"/>
        <end position="987"/>
    </location>
</feature>
<feature type="domain" description="TRPM-like" evidence="13">
    <location>
        <begin position="563"/>
        <end position="615"/>
    </location>
</feature>
<keyword evidence="14" id="KW-1185">Reference proteome</keyword>
<dbReference type="RefSeq" id="XP_022248148.1">
    <property type="nucleotide sequence ID" value="XM_022392440.1"/>
</dbReference>
<dbReference type="Pfam" id="PF00520">
    <property type="entry name" value="Ion_trans"/>
    <property type="match status" value="1"/>
</dbReference>
<feature type="compositionally biased region" description="Low complexity" evidence="8">
    <location>
        <begin position="1190"/>
        <end position="1202"/>
    </location>
</feature>
<reference evidence="15" key="1">
    <citation type="submission" date="2025-08" db="UniProtKB">
        <authorList>
            <consortium name="RefSeq"/>
        </authorList>
    </citation>
    <scope>IDENTIFICATION</scope>
    <source>
        <tissue evidence="15">Muscle</tissue>
    </source>
</reference>
<accession>A0ABM1SWZ2</accession>
<evidence type="ECO:0000259" key="11">
    <source>
        <dbReference type="Pfam" id="PF16519"/>
    </source>
</evidence>
<evidence type="ECO:0000256" key="8">
    <source>
        <dbReference type="SAM" id="MobiDB-lite"/>
    </source>
</evidence>
<feature type="compositionally biased region" description="Acidic residues" evidence="8">
    <location>
        <begin position="676"/>
        <end position="686"/>
    </location>
</feature>
<evidence type="ECO:0000256" key="4">
    <source>
        <dbReference type="ARBA" id="ARBA00022989"/>
    </source>
</evidence>
<feature type="domain" description="Ion transport" evidence="10">
    <location>
        <begin position="768"/>
        <end position="997"/>
    </location>
</feature>
<dbReference type="Gene3D" id="1.20.5.1010">
    <property type="entry name" value="TRPM, tetramerisation domain"/>
    <property type="match status" value="1"/>
</dbReference>
<feature type="domain" description="TRPM SLOG" evidence="12">
    <location>
        <begin position="97"/>
        <end position="362"/>
    </location>
</feature>
<feature type="region of interest" description="Disordered" evidence="8">
    <location>
        <begin position="676"/>
        <end position="695"/>
    </location>
</feature>
<evidence type="ECO:0000256" key="5">
    <source>
        <dbReference type="ARBA" id="ARBA00023065"/>
    </source>
</evidence>
<keyword evidence="6 9" id="KW-0472">Membrane</keyword>
<dbReference type="InterPro" id="IPR032415">
    <property type="entry name" value="TRPM_tetra"/>
</dbReference>
<comment type="subcellular location">
    <subcellularLocation>
        <location evidence="1">Membrane</location>
        <topology evidence="1">Multi-pass membrane protein</topology>
    </subcellularLocation>
</comment>
<dbReference type="InterPro" id="IPR037162">
    <property type="entry name" value="TRPM_tetra_sf"/>
</dbReference>
<feature type="transmembrane region" description="Helical" evidence="9">
    <location>
        <begin position="894"/>
        <end position="911"/>
    </location>
</feature>
<sequence length="1461" mass="166891">METASTKTQFAIETKFQKRECCKFIASSKDQIRCCCGLAFEQHSPLATQGLGGFSIHSGSSQFSGDEHWSFSRHTALYPTDAFGIIEFQGSSHPLKAQYVRLSYDTRPELVLQLLTEEWKLELPKLLISVHGGKANFELQHKLKQVLRKGLVKAAKTTGAWIFTAGTNTGVMRHVGEALLNERTPRQRRVVTIGIAPWGIIENKRDLVGKNTVVPYHSISSPKSRLTVLNNHHSYFLLVDNGTVGKYGAEIAFRKKLEKYISKQKIQPRSDIRSCGVPVVCIVVEGGLNTIRTVLECVTDTPPVPVVICDGSGRAADLLAFTHKYVQESDVAGAEHLVSTIENTFHLEKEKAEKLYGEMVECVRRRDLITVFRKGEGPYQDLDQAVLTALLKGHHLPPPDQLNLALTWNRVDIARSEIFLYGQEWTPESLETAMMEALLLDRVDFVKLLLENGVSMQKFLTIKRLEDIYNTKCGPGNTLQYLVRDVRKNMPHGYRYTLYDIGLVIEKLMGGAYRSSYCRKKFRQFYNNVMKRIAFNDRMKRVATTNSKPHRCSTEFLLYLICRDFETRALELLDYCYRQDDDIILQLLTYELQNWSKQTCLSLAVNAKHCGFVAHTASQMLLADLWMGGLRTRRNINLKVILGILMPLSILALEFKSKEELQLMPQTEEEHILDLKDDEDSTSDSDSETHSQMSHVESFTATTLTRCKSTGQLNQVENGIIFTIDNQGVDLDNLIPRIKKSPLRLGKKVYEFYAAPVTKFWGHTMAYGVFMCFYTYVVLVKMRASPSWQEIYVIAYLCTLGLEKIREIMCSEPVKLVHKISVWIDNRWNACDLVAILFFLLGMSLRFHVDTQEEGRVIYCVDIIYWYLRSLDFFSVNKYLGPFVTMIGKMVSNMIYFCVLLLVVLMSYGVARQSILYPDEESSWQLARNIFHMPYWMLYGEVYADEIDPVCHDDEICPTGKWLNPAIMAVYLLIANILLVNLLIAVFNNIFMEVNAMAQEVWKYNRFRVVMEYEQKPVLPPPLIIFSHLHLLVKYISSHKSLNFDHGLKLFLDEDDVEKIHDFEEECVEGFFREKEKKYRLSVEQQVQTTSDKAEIIGQRVEDINQREKDSSCTLQNLEYRLNKLEELAEQTSTSLSVIHRFMSTRVSEMTYQTQSSRGTSSEDLNSLVRSVSTVLDAEELRRVRKYTTSSSNSQKDSNLSKVSFADSEEHSTGHSLISPLADLNKSSCNSVLQNQLRRRRLENAGLYRQISVTSPEFPVEQLEDNIIAQLKEKPDEPISTKSQETSKTEPVLQWDPQICVIPSSPLPNLVSRKGEYTSITDDLENKFLFPPQSPTPGTHISPSQSLKNCQNQHNILALELEVLHDAEETDYNLMEGLIQRRLRRDSENLTVSLEDLCSNVSDTSSSSEELSKEGLHMKRQGTSAPAKLTSLKEQPATEDQGEIHNRFPHSNLMNTNETKF</sequence>
<dbReference type="Pfam" id="PF16519">
    <property type="entry name" value="TRPM_tetra"/>
    <property type="match status" value="1"/>
</dbReference>
<dbReference type="InterPro" id="IPR050927">
    <property type="entry name" value="TRPM"/>
</dbReference>
<feature type="domain" description="TRPM-like" evidence="13">
    <location>
        <begin position="417"/>
        <end position="541"/>
    </location>
</feature>
<evidence type="ECO:0000256" key="2">
    <source>
        <dbReference type="ARBA" id="ARBA00022448"/>
    </source>
</evidence>
<keyword evidence="4 9" id="KW-1133">Transmembrane helix</keyword>
<feature type="region of interest" description="Disordered" evidence="8">
    <location>
        <begin position="1186"/>
        <end position="1215"/>
    </location>
</feature>
<name>A0ABM1SWZ2_LIMPO</name>
<evidence type="ECO:0000256" key="1">
    <source>
        <dbReference type="ARBA" id="ARBA00004141"/>
    </source>
</evidence>
<proteinExistence type="predicted"/>
<dbReference type="InterPro" id="IPR041491">
    <property type="entry name" value="TRPM_SLOG"/>
</dbReference>
<feature type="transmembrane region" description="Helical" evidence="9">
    <location>
        <begin position="828"/>
        <end position="849"/>
    </location>
</feature>
<gene>
    <name evidence="15" type="primary">LOC106464668</name>
</gene>
<evidence type="ECO:0000259" key="13">
    <source>
        <dbReference type="Pfam" id="PF25508"/>
    </source>
</evidence>
<dbReference type="InterPro" id="IPR057366">
    <property type="entry name" value="TRPM-like"/>
</dbReference>
<keyword evidence="2" id="KW-0813">Transport</keyword>
<evidence type="ECO:0000313" key="14">
    <source>
        <dbReference type="Proteomes" id="UP000694941"/>
    </source>
</evidence>
<evidence type="ECO:0000256" key="3">
    <source>
        <dbReference type="ARBA" id="ARBA00022692"/>
    </source>
</evidence>
<feature type="compositionally biased region" description="Polar residues" evidence="8">
    <location>
        <begin position="1452"/>
        <end position="1461"/>
    </location>
</feature>